<gene>
    <name evidence="1" type="ORF">MLD38_005912</name>
</gene>
<organism evidence="1 2">
    <name type="scientific">Melastoma candidum</name>
    <dbReference type="NCBI Taxonomy" id="119954"/>
    <lineage>
        <taxon>Eukaryota</taxon>
        <taxon>Viridiplantae</taxon>
        <taxon>Streptophyta</taxon>
        <taxon>Embryophyta</taxon>
        <taxon>Tracheophyta</taxon>
        <taxon>Spermatophyta</taxon>
        <taxon>Magnoliopsida</taxon>
        <taxon>eudicotyledons</taxon>
        <taxon>Gunneridae</taxon>
        <taxon>Pentapetalae</taxon>
        <taxon>rosids</taxon>
        <taxon>malvids</taxon>
        <taxon>Myrtales</taxon>
        <taxon>Melastomataceae</taxon>
        <taxon>Melastomatoideae</taxon>
        <taxon>Melastomateae</taxon>
        <taxon>Melastoma</taxon>
    </lineage>
</organism>
<sequence length="72" mass="7822">MNTEGGTLRTFTGDSHFPGYRSVDIPWSLASHSDRGYLGCASSEPLLEDNGLNSLRSGPHAMLRHNIVIPPN</sequence>
<keyword evidence="2" id="KW-1185">Reference proteome</keyword>
<evidence type="ECO:0000313" key="2">
    <source>
        <dbReference type="Proteomes" id="UP001057402"/>
    </source>
</evidence>
<accession>A0ACB9RLT0</accession>
<dbReference type="Proteomes" id="UP001057402">
    <property type="component" value="Chromosome 3"/>
</dbReference>
<name>A0ACB9RLT0_9MYRT</name>
<evidence type="ECO:0000313" key="1">
    <source>
        <dbReference type="EMBL" id="KAI4379640.1"/>
    </source>
</evidence>
<reference evidence="2" key="1">
    <citation type="journal article" date="2023" name="Front. Plant Sci.">
        <title>Chromosomal-level genome assembly of Melastoma candidum provides insights into trichome evolution.</title>
        <authorList>
            <person name="Zhong Y."/>
            <person name="Wu W."/>
            <person name="Sun C."/>
            <person name="Zou P."/>
            <person name="Liu Y."/>
            <person name="Dai S."/>
            <person name="Zhou R."/>
        </authorList>
    </citation>
    <scope>NUCLEOTIDE SEQUENCE [LARGE SCALE GENOMIC DNA]</scope>
</reference>
<dbReference type="EMBL" id="CM042882">
    <property type="protein sequence ID" value="KAI4379640.1"/>
    <property type="molecule type" value="Genomic_DNA"/>
</dbReference>
<proteinExistence type="predicted"/>
<protein>
    <submittedName>
        <fullName evidence="1">Uncharacterized protein</fullName>
    </submittedName>
</protein>
<comment type="caution">
    <text evidence="1">The sequence shown here is derived from an EMBL/GenBank/DDBJ whole genome shotgun (WGS) entry which is preliminary data.</text>
</comment>